<dbReference type="HOGENOM" id="CLU_203845_0_0_10"/>
<proteinExistence type="predicted"/>
<dbReference type="AlphaFoldDB" id="C6W6X0"/>
<keyword evidence="2" id="KW-1185">Reference proteome</keyword>
<evidence type="ECO:0000313" key="1">
    <source>
        <dbReference type="EMBL" id="ACT96181.1"/>
    </source>
</evidence>
<accession>C6W6X0</accession>
<reference evidence="1 2" key="1">
    <citation type="journal article" date="2009" name="Stand. Genomic Sci.">
        <title>Complete genome sequence of Dyadobacter fermentans type strain (NS114).</title>
        <authorList>
            <person name="Lang E."/>
            <person name="Lapidus A."/>
            <person name="Chertkov O."/>
            <person name="Brettin T."/>
            <person name="Detter J.C."/>
            <person name="Han C."/>
            <person name="Copeland A."/>
            <person name="Glavina Del Rio T."/>
            <person name="Nolan M."/>
            <person name="Chen F."/>
            <person name="Lucas S."/>
            <person name="Tice H."/>
            <person name="Cheng J.F."/>
            <person name="Land M."/>
            <person name="Hauser L."/>
            <person name="Chang Y.J."/>
            <person name="Jeffries C.D."/>
            <person name="Kopitz M."/>
            <person name="Bruce D."/>
            <person name="Goodwin L."/>
            <person name="Pitluck S."/>
            <person name="Ovchinnikova G."/>
            <person name="Pati A."/>
            <person name="Ivanova N."/>
            <person name="Mavrommatis K."/>
            <person name="Chen A."/>
            <person name="Palaniappan K."/>
            <person name="Chain P."/>
            <person name="Bristow J."/>
            <person name="Eisen J.A."/>
            <person name="Markowitz V."/>
            <person name="Hugenholtz P."/>
            <person name="Goker M."/>
            <person name="Rohde M."/>
            <person name="Kyrpides N.C."/>
            <person name="Klenk H.P."/>
        </authorList>
    </citation>
    <scope>NUCLEOTIDE SEQUENCE [LARGE SCALE GENOMIC DNA]</scope>
    <source>
        <strain evidence="2">ATCC 700827 / DSM 18053 / CIP 107007 / KCTC 52180 / NS114</strain>
    </source>
</reference>
<organism evidence="1 2">
    <name type="scientific">Dyadobacter fermentans (strain ATCC 700827 / DSM 18053 / CIP 107007 / KCTC 52180 / NS114)</name>
    <dbReference type="NCBI Taxonomy" id="471854"/>
    <lineage>
        <taxon>Bacteria</taxon>
        <taxon>Pseudomonadati</taxon>
        <taxon>Bacteroidota</taxon>
        <taxon>Cytophagia</taxon>
        <taxon>Cytophagales</taxon>
        <taxon>Spirosomataceae</taxon>
        <taxon>Dyadobacter</taxon>
    </lineage>
</organism>
<dbReference type="OrthoDB" id="1122968at2"/>
<dbReference type="STRING" id="471854.Dfer_4981"/>
<protein>
    <submittedName>
        <fullName evidence="1">Uncharacterized protein</fullName>
    </submittedName>
</protein>
<sequence length="67" mass="7692">MVVERTNDEVIIRLSANVKAEEIQAIIDFARYQELVSGLDVSQDAVDELARVTNKGWWAENRSRLMK</sequence>
<gene>
    <name evidence="1" type="ordered locus">Dfer_4981</name>
</gene>
<dbReference type="KEGG" id="dfe:Dfer_4981"/>
<dbReference type="RefSeq" id="WP_015814422.1">
    <property type="nucleotide sequence ID" value="NC_013037.1"/>
</dbReference>
<dbReference type="eggNOG" id="ENOG5033JZ0">
    <property type="taxonomic scope" value="Bacteria"/>
</dbReference>
<evidence type="ECO:0000313" key="2">
    <source>
        <dbReference type="Proteomes" id="UP000002011"/>
    </source>
</evidence>
<dbReference type="Proteomes" id="UP000002011">
    <property type="component" value="Chromosome"/>
</dbReference>
<name>C6W6X0_DYAFD</name>
<dbReference type="EMBL" id="CP001619">
    <property type="protein sequence ID" value="ACT96181.1"/>
    <property type="molecule type" value="Genomic_DNA"/>
</dbReference>